<accession>A0ABQ5W2U6</accession>
<dbReference type="InterPro" id="IPR058248">
    <property type="entry name" value="Lxx211020-like"/>
</dbReference>
<dbReference type="Proteomes" id="UP001156691">
    <property type="component" value="Unassembled WGS sequence"/>
</dbReference>
<keyword evidence="3" id="KW-1185">Reference proteome</keyword>
<keyword evidence="1" id="KW-0732">Signal</keyword>
<dbReference type="RefSeq" id="WP_284339843.1">
    <property type="nucleotide sequence ID" value="NZ_BSNS01000007.1"/>
</dbReference>
<proteinExistence type="predicted"/>
<evidence type="ECO:0008006" key="4">
    <source>
        <dbReference type="Google" id="ProtNLM"/>
    </source>
</evidence>
<dbReference type="Pfam" id="PF04314">
    <property type="entry name" value="PCuAC"/>
    <property type="match status" value="1"/>
</dbReference>
<organism evidence="2 3">
    <name type="scientific">Devosia nitrariae</name>
    <dbReference type="NCBI Taxonomy" id="2071872"/>
    <lineage>
        <taxon>Bacteria</taxon>
        <taxon>Pseudomonadati</taxon>
        <taxon>Pseudomonadota</taxon>
        <taxon>Alphaproteobacteria</taxon>
        <taxon>Hyphomicrobiales</taxon>
        <taxon>Devosiaceae</taxon>
        <taxon>Devosia</taxon>
    </lineage>
</organism>
<name>A0ABQ5W2U6_9HYPH</name>
<evidence type="ECO:0000313" key="3">
    <source>
        <dbReference type="Proteomes" id="UP001156691"/>
    </source>
</evidence>
<dbReference type="Gene3D" id="2.60.40.1890">
    <property type="entry name" value="PCu(A)C copper chaperone"/>
    <property type="match status" value="1"/>
</dbReference>
<dbReference type="InterPro" id="IPR007410">
    <property type="entry name" value="LpqE-like"/>
</dbReference>
<evidence type="ECO:0000256" key="1">
    <source>
        <dbReference type="SAM" id="SignalP"/>
    </source>
</evidence>
<dbReference type="SUPFAM" id="SSF110087">
    <property type="entry name" value="DR1885-like metal-binding protein"/>
    <property type="match status" value="1"/>
</dbReference>
<sequence>MKKIIIRAVMALFAVLYLFIHFAPRAHAHEGIDHSGETAQHDILVLGDIEIANAFARATLPNAPVGGGFMTITNTGAEDDRLIGAAADVAGDAQIHEMALDGDIMKMRALEDGIALPAGETVTLAPGGLHIMFMGIEQPFVEGECVEVRLTFEKAGEVGFCMPVAAVAANGADHSSHGSH</sequence>
<feature type="signal peptide" evidence="1">
    <location>
        <begin position="1"/>
        <end position="28"/>
    </location>
</feature>
<reference evidence="3" key="1">
    <citation type="journal article" date="2019" name="Int. J. Syst. Evol. Microbiol.">
        <title>The Global Catalogue of Microorganisms (GCM) 10K type strain sequencing project: providing services to taxonomists for standard genome sequencing and annotation.</title>
        <authorList>
            <consortium name="The Broad Institute Genomics Platform"/>
            <consortium name="The Broad Institute Genome Sequencing Center for Infectious Disease"/>
            <person name="Wu L."/>
            <person name="Ma J."/>
        </authorList>
    </citation>
    <scope>NUCLEOTIDE SEQUENCE [LARGE SCALE GENOMIC DNA]</scope>
    <source>
        <strain evidence="3">NBRC 112416</strain>
    </source>
</reference>
<dbReference type="PANTHER" id="PTHR36302">
    <property type="entry name" value="BLR7088 PROTEIN"/>
    <property type="match status" value="1"/>
</dbReference>
<protein>
    <recommendedName>
        <fullName evidence="4">Copper chaperone PCu(A)C</fullName>
    </recommendedName>
</protein>
<dbReference type="EMBL" id="BSNS01000007">
    <property type="protein sequence ID" value="GLQ54407.1"/>
    <property type="molecule type" value="Genomic_DNA"/>
</dbReference>
<comment type="caution">
    <text evidence="2">The sequence shown here is derived from an EMBL/GenBank/DDBJ whole genome shotgun (WGS) entry which is preliminary data.</text>
</comment>
<feature type="chain" id="PRO_5046968768" description="Copper chaperone PCu(A)C" evidence="1">
    <location>
        <begin position="29"/>
        <end position="180"/>
    </location>
</feature>
<dbReference type="InterPro" id="IPR036182">
    <property type="entry name" value="PCuAC_sf"/>
</dbReference>
<evidence type="ECO:0000313" key="2">
    <source>
        <dbReference type="EMBL" id="GLQ54407.1"/>
    </source>
</evidence>
<dbReference type="PANTHER" id="PTHR36302:SF1">
    <property type="entry name" value="COPPER CHAPERONE PCU(A)C"/>
    <property type="match status" value="1"/>
</dbReference>
<gene>
    <name evidence="2" type="ORF">GCM10010862_16660</name>
</gene>